<sequence length="106" mass="11989">MVTKLLRNEDVQLLQQAGLSLEDAEHLMACYKCSRTEYPAPPPEPEHPPLPERLRRAPWERARSRSPRGREEAPAGGAAPPSRPRIVAEEFGRNLVDVSKLRLSRQ</sequence>
<evidence type="ECO:0000313" key="3">
    <source>
        <dbReference type="Proteomes" id="UP001627154"/>
    </source>
</evidence>
<proteinExistence type="predicted"/>
<feature type="compositionally biased region" description="Basic and acidic residues" evidence="1">
    <location>
        <begin position="44"/>
        <end position="73"/>
    </location>
</feature>
<name>A0ABD2VRY5_9HYME</name>
<comment type="caution">
    <text evidence="2">The sequence shown here is derived from an EMBL/GenBank/DDBJ whole genome shotgun (WGS) entry which is preliminary data.</text>
</comment>
<dbReference type="AlphaFoldDB" id="A0ABD2VRY5"/>
<feature type="region of interest" description="Disordered" evidence="1">
    <location>
        <begin position="35"/>
        <end position="86"/>
    </location>
</feature>
<gene>
    <name evidence="2" type="ORF">TKK_020712</name>
</gene>
<protein>
    <submittedName>
        <fullName evidence="2">Uncharacterized protein</fullName>
    </submittedName>
</protein>
<evidence type="ECO:0000256" key="1">
    <source>
        <dbReference type="SAM" id="MobiDB-lite"/>
    </source>
</evidence>
<reference evidence="2 3" key="1">
    <citation type="journal article" date="2024" name="bioRxiv">
        <title>A reference genome for Trichogramma kaykai: A tiny desert-dwelling parasitoid wasp with competing sex-ratio distorters.</title>
        <authorList>
            <person name="Culotta J."/>
            <person name="Lindsey A.R."/>
        </authorList>
    </citation>
    <scope>NUCLEOTIDE SEQUENCE [LARGE SCALE GENOMIC DNA]</scope>
    <source>
        <strain evidence="2 3">KSX58</strain>
    </source>
</reference>
<organism evidence="2 3">
    <name type="scientific">Trichogramma kaykai</name>
    <dbReference type="NCBI Taxonomy" id="54128"/>
    <lineage>
        <taxon>Eukaryota</taxon>
        <taxon>Metazoa</taxon>
        <taxon>Ecdysozoa</taxon>
        <taxon>Arthropoda</taxon>
        <taxon>Hexapoda</taxon>
        <taxon>Insecta</taxon>
        <taxon>Pterygota</taxon>
        <taxon>Neoptera</taxon>
        <taxon>Endopterygota</taxon>
        <taxon>Hymenoptera</taxon>
        <taxon>Apocrita</taxon>
        <taxon>Proctotrupomorpha</taxon>
        <taxon>Chalcidoidea</taxon>
        <taxon>Trichogrammatidae</taxon>
        <taxon>Trichogramma</taxon>
    </lineage>
</organism>
<dbReference type="Proteomes" id="UP001627154">
    <property type="component" value="Unassembled WGS sequence"/>
</dbReference>
<dbReference type="EMBL" id="JBJJXI010000199">
    <property type="protein sequence ID" value="KAL3383343.1"/>
    <property type="molecule type" value="Genomic_DNA"/>
</dbReference>
<keyword evidence="3" id="KW-1185">Reference proteome</keyword>
<accession>A0ABD2VRY5</accession>
<evidence type="ECO:0000313" key="2">
    <source>
        <dbReference type="EMBL" id="KAL3383343.1"/>
    </source>
</evidence>